<dbReference type="Proteomes" id="UP000199410">
    <property type="component" value="Unassembled WGS sequence"/>
</dbReference>
<comment type="caution">
    <text evidence="2">The sequence shown here is derived from an EMBL/GenBank/DDBJ whole genome shotgun (WGS) entry which is preliminary data.</text>
</comment>
<sequence length="365" mass="43521">MNEQTKKFAYFPLQDKQIHVSEALWLRNQGEIEMNRDNPIFFDFKNPSIRSGVYPVSSTSGDKKISRGAYYRYYNKENTKQILFPKKMTNAHLLFQMMFLQLKEFSIEDKNHKRKIQVAIKSAELEYYIKADNNRGIFIDVLLDIDYTIPYSYKYLWNSKLAIEVKVTHAVEPKKKCILQDYNISTYEASVPESIRANIPETNDLLDNEKFRQNKIDYLIKTYKNYDKFTLFGNFIVKSKTENENKESFILLSQFETELTKYKKDKDDLIEEIKIYEEDKLQLTKNINELKRKSNTLKEAIEDDQGLLSDFQRNKRLVEKIRIELEHSEKEIYQLKEENNSLKNNINELENESLLGWLKRKLLNK</sequence>
<evidence type="ECO:0000313" key="3">
    <source>
        <dbReference type="Proteomes" id="UP000199410"/>
    </source>
</evidence>
<reference evidence="2 3" key="1">
    <citation type="submission" date="2016-10" db="EMBL/GenBank/DDBJ databases">
        <authorList>
            <person name="Varghese N."/>
            <person name="Submissions S."/>
        </authorList>
    </citation>
    <scope>NUCLEOTIDE SEQUENCE [LARGE SCALE GENOMIC DNA]</scope>
    <source>
        <strain evidence="2 3">TC-13</strain>
    </source>
</reference>
<protein>
    <submittedName>
        <fullName evidence="2">Uncharacterized protein</fullName>
    </submittedName>
</protein>
<evidence type="ECO:0000313" key="2">
    <source>
        <dbReference type="EMBL" id="SEQ49076.1"/>
    </source>
</evidence>
<accession>A0A1H9GG83</accession>
<organism evidence="2 3">
    <name type="scientific">Lysinibacillus fusiformis</name>
    <dbReference type="NCBI Taxonomy" id="28031"/>
    <lineage>
        <taxon>Bacteria</taxon>
        <taxon>Bacillati</taxon>
        <taxon>Bacillota</taxon>
        <taxon>Bacilli</taxon>
        <taxon>Bacillales</taxon>
        <taxon>Bacillaceae</taxon>
        <taxon>Lysinibacillus</taxon>
    </lineage>
</organism>
<dbReference type="EMBL" id="FOEL01000005">
    <property type="protein sequence ID" value="SEQ49076.1"/>
    <property type="molecule type" value="Genomic_DNA"/>
</dbReference>
<keyword evidence="1" id="KW-0175">Coiled coil</keyword>
<proteinExistence type="predicted"/>
<dbReference type="RefSeq" id="WP_089985714.1">
    <property type="nucleotide sequence ID" value="NZ_CP189820.1"/>
</dbReference>
<gene>
    <name evidence="2" type="ORF">SAMN02787113_01803</name>
</gene>
<name>A0A1H9GG83_9BACI</name>
<evidence type="ECO:0000256" key="1">
    <source>
        <dbReference type="SAM" id="Coils"/>
    </source>
</evidence>
<feature type="coiled-coil region" evidence="1">
    <location>
        <begin position="252"/>
        <end position="352"/>
    </location>
</feature>
<dbReference type="AlphaFoldDB" id="A0A1H9GG83"/>